<keyword evidence="2" id="KW-0808">Transferase</keyword>
<evidence type="ECO:0000259" key="5">
    <source>
        <dbReference type="Pfam" id="PF02797"/>
    </source>
</evidence>
<dbReference type="Pfam" id="PF02797">
    <property type="entry name" value="Chal_sti_synt_C"/>
    <property type="match status" value="1"/>
</dbReference>
<dbReference type="SUPFAM" id="SSF53901">
    <property type="entry name" value="Thiolase-like"/>
    <property type="match status" value="2"/>
</dbReference>
<feature type="domain" description="Chalcone/stilbene synthase N-terminal" evidence="4">
    <location>
        <begin position="99"/>
        <end position="237"/>
    </location>
</feature>
<gene>
    <name evidence="6" type="ORF">GCM10022288_04940</name>
</gene>
<evidence type="ECO:0000259" key="4">
    <source>
        <dbReference type="Pfam" id="PF00195"/>
    </source>
</evidence>
<feature type="compositionally biased region" description="Basic and acidic residues" evidence="3">
    <location>
        <begin position="382"/>
        <end position="397"/>
    </location>
</feature>
<dbReference type="CDD" id="cd00831">
    <property type="entry name" value="CHS_like"/>
    <property type="match status" value="1"/>
</dbReference>
<dbReference type="Pfam" id="PF00195">
    <property type="entry name" value="Chal_sti_synt_N"/>
    <property type="match status" value="1"/>
</dbReference>
<keyword evidence="7" id="KW-1185">Reference proteome</keyword>
<protein>
    <submittedName>
        <fullName evidence="6">Type III polyketide synthase</fullName>
    </submittedName>
</protein>
<dbReference type="InterPro" id="IPR016039">
    <property type="entry name" value="Thiolase-like"/>
</dbReference>
<proteinExistence type="inferred from homology"/>
<dbReference type="PANTHER" id="PTHR11877">
    <property type="entry name" value="HYDROXYMETHYLGLUTARYL-COA SYNTHASE"/>
    <property type="match status" value="1"/>
</dbReference>
<feature type="region of interest" description="Disordered" evidence="3">
    <location>
        <begin position="379"/>
        <end position="403"/>
    </location>
</feature>
<evidence type="ECO:0000313" key="6">
    <source>
        <dbReference type="EMBL" id="GAA4184357.1"/>
    </source>
</evidence>
<comment type="caution">
    <text evidence="6">The sequence shown here is derived from an EMBL/GenBank/DDBJ whole genome shotgun (WGS) entry which is preliminary data.</text>
</comment>
<feature type="domain" description="Chalcone/stilbene synthase C-terminal" evidence="5">
    <location>
        <begin position="255"/>
        <end position="378"/>
    </location>
</feature>
<dbReference type="Gene3D" id="3.40.47.10">
    <property type="match status" value="2"/>
</dbReference>
<accession>A0ABP8AI70</accession>
<dbReference type="RefSeq" id="WP_344773460.1">
    <property type="nucleotide sequence ID" value="NZ_BAABBX010000004.1"/>
</dbReference>
<comment type="similarity">
    <text evidence="1">Belongs to the thiolase-like superfamily. Chalcone/stilbene synthases family.</text>
</comment>
<evidence type="ECO:0000313" key="7">
    <source>
        <dbReference type="Proteomes" id="UP001500213"/>
    </source>
</evidence>
<dbReference type="EMBL" id="BAABBX010000004">
    <property type="protein sequence ID" value="GAA4184357.1"/>
    <property type="molecule type" value="Genomic_DNA"/>
</dbReference>
<evidence type="ECO:0000256" key="3">
    <source>
        <dbReference type="SAM" id="MobiDB-lite"/>
    </source>
</evidence>
<evidence type="ECO:0000256" key="2">
    <source>
        <dbReference type="ARBA" id="ARBA00022679"/>
    </source>
</evidence>
<dbReference type="InterPro" id="IPR001099">
    <property type="entry name" value="Chalcone/stilbene_synt_N"/>
</dbReference>
<sequence length="403" mass="41654">MADARIVAIGTAVPPVVVPQRAARDILLAQPGLGRVAQRLIGAAMDGSAIDARRTVIAEFAGLDGAGRAEAALAGTRAADAASAPPPVFFDAATRRMLRPTTGQRNAEYVRQSVPLALDAARAALASAPVPASAITHVITVSCTGFFAPGLDVALVRGLGLRPDAQRLSIGFMGCHGAFPALRAAVDACRADPAAVVLVVCVELCTLHLRSSEDPDQIVSGTVFGDGAAAAVVAAHPRAGLRIDALHSQLAGSQSAGDLTWAIGDQGFDLVLSSYVPKLLEHEIGAALAPLDPGRSWSEIENWAIHPGGRAILDRTQEALGLADEQLAPSRAVLREYGNMSSPTVLFVLERILRTARAGERVVATAFGPGVTVESALMTVEGPDRERPGALRPEAERAGSGTP</sequence>
<reference evidence="7" key="1">
    <citation type="journal article" date="2019" name="Int. J. Syst. Evol. Microbiol.">
        <title>The Global Catalogue of Microorganisms (GCM) 10K type strain sequencing project: providing services to taxonomists for standard genome sequencing and annotation.</title>
        <authorList>
            <consortium name="The Broad Institute Genomics Platform"/>
            <consortium name="The Broad Institute Genome Sequencing Center for Infectious Disease"/>
            <person name="Wu L."/>
            <person name="Ma J."/>
        </authorList>
    </citation>
    <scope>NUCLEOTIDE SEQUENCE [LARGE SCALE GENOMIC DNA]</scope>
    <source>
        <strain evidence="7">JCM 17593</strain>
    </source>
</reference>
<evidence type="ECO:0000256" key="1">
    <source>
        <dbReference type="ARBA" id="ARBA00005531"/>
    </source>
</evidence>
<dbReference type="InterPro" id="IPR011141">
    <property type="entry name" value="Polyketide_synthase_type-III"/>
</dbReference>
<dbReference type="Proteomes" id="UP001500213">
    <property type="component" value="Unassembled WGS sequence"/>
</dbReference>
<name>A0ABP8AI70_9MICO</name>
<organism evidence="6 7">
    <name type="scientific">Gryllotalpicola kribbensis</name>
    <dbReference type="NCBI Taxonomy" id="993084"/>
    <lineage>
        <taxon>Bacteria</taxon>
        <taxon>Bacillati</taxon>
        <taxon>Actinomycetota</taxon>
        <taxon>Actinomycetes</taxon>
        <taxon>Micrococcales</taxon>
        <taxon>Microbacteriaceae</taxon>
        <taxon>Gryllotalpicola</taxon>
    </lineage>
</organism>
<dbReference type="PANTHER" id="PTHR11877:SF46">
    <property type="entry name" value="TYPE III POLYKETIDE SYNTHASE A"/>
    <property type="match status" value="1"/>
</dbReference>
<dbReference type="PIRSF" id="PIRSF000451">
    <property type="entry name" value="PKS_III"/>
    <property type="match status" value="1"/>
</dbReference>
<dbReference type="InterPro" id="IPR012328">
    <property type="entry name" value="Chalcone/stilbene_synt_C"/>
</dbReference>